<keyword evidence="5" id="KW-0560">Oxidoreductase</keyword>
<evidence type="ECO:0000256" key="3">
    <source>
        <dbReference type="ARBA" id="ARBA00022723"/>
    </source>
</evidence>
<dbReference type="Proteomes" id="UP000258309">
    <property type="component" value="Unassembled WGS sequence"/>
</dbReference>
<reference evidence="7 8" key="1">
    <citation type="submission" date="2018-05" db="EMBL/GenBank/DDBJ databases">
        <title>Draft genome sequence of Scytalidium lignicola DSM 105466, a ubiquitous saprotrophic fungus.</title>
        <authorList>
            <person name="Buettner E."/>
            <person name="Gebauer A.M."/>
            <person name="Hofrichter M."/>
            <person name="Liers C."/>
            <person name="Kellner H."/>
        </authorList>
    </citation>
    <scope>NUCLEOTIDE SEQUENCE [LARGE SCALE GENOMIC DNA]</scope>
    <source>
        <strain evidence="7 8">DSM 105466</strain>
    </source>
</reference>
<comment type="similarity">
    <text evidence="2">Belongs to the DODA-type extradiol aromatic ring-opening dioxygenase family.</text>
</comment>
<name>A0A3E2HHR4_SCYLI</name>
<dbReference type="AlphaFoldDB" id="A0A3E2HHR4"/>
<dbReference type="EMBL" id="NCSJ02000051">
    <property type="protein sequence ID" value="RFU32601.1"/>
    <property type="molecule type" value="Genomic_DNA"/>
</dbReference>
<dbReference type="InterPro" id="IPR014436">
    <property type="entry name" value="Extradiol_dOase_DODA"/>
</dbReference>
<protein>
    <recommendedName>
        <fullName evidence="6">Extradiol ring-cleavage dioxygenase class III enzyme subunit B domain-containing protein</fullName>
    </recommendedName>
</protein>
<dbReference type="OMA" id="SVIDGFW"/>
<dbReference type="Pfam" id="PF02900">
    <property type="entry name" value="LigB"/>
    <property type="match status" value="1"/>
</dbReference>
<comment type="caution">
    <text evidence="7">The sequence shown here is derived from an EMBL/GenBank/DDBJ whole genome shotgun (WGS) entry which is preliminary data.</text>
</comment>
<accession>A0A3E2HHR4</accession>
<feature type="non-terminal residue" evidence="7">
    <location>
        <position position="277"/>
    </location>
</feature>
<dbReference type="Gene3D" id="3.40.830.10">
    <property type="entry name" value="LigB-like"/>
    <property type="match status" value="1"/>
</dbReference>
<feature type="domain" description="Extradiol ring-cleavage dioxygenase class III enzyme subunit B" evidence="6">
    <location>
        <begin position="22"/>
        <end position="254"/>
    </location>
</feature>
<dbReference type="OrthoDB" id="7396853at2759"/>
<keyword evidence="3" id="KW-0479">Metal-binding</keyword>
<evidence type="ECO:0000256" key="1">
    <source>
        <dbReference type="ARBA" id="ARBA00001947"/>
    </source>
</evidence>
<dbReference type="PANTHER" id="PTHR30096">
    <property type="entry name" value="4,5-DOPA DIOXYGENASE EXTRADIOL-LIKE PROTEIN"/>
    <property type="match status" value="1"/>
</dbReference>
<dbReference type="InterPro" id="IPR004183">
    <property type="entry name" value="Xdiol_dOase_suB"/>
</dbReference>
<dbReference type="STRING" id="5539.A0A3E2HHR4"/>
<keyword evidence="8" id="KW-1185">Reference proteome</keyword>
<sequence>MPSRTPVYFFSHGGPNILFDKDHPAYKNLEVIGKEITEKVKPKAIVAFSAHWQAEPNVVEVNTAEDTPLIYDFYGFPSHYYKAQFPNKGSKEIGEKVLKSLANAGIMAKPTKRGLDHGIWVCFKIAFDPEKNPLNVPIVQVSLFDSDDPYQHYSLGRAVESLREENIAIIVSGMAVHNLRDLRFAMMSGPEPLPYVKPFDDALKEAAEAPVDVREKKMADLLTTKLARQAHPSFEHVLPIHIGAGAAGSDLGKRLWTLPEMSMAWAQYRFGEVPSTA</sequence>
<dbReference type="GO" id="GO:0016702">
    <property type="term" value="F:oxidoreductase activity, acting on single donors with incorporation of molecular oxygen, incorporation of two atoms of oxygen"/>
    <property type="evidence" value="ECO:0007669"/>
    <property type="project" value="UniProtKB-ARBA"/>
</dbReference>
<dbReference type="GO" id="GO:0008270">
    <property type="term" value="F:zinc ion binding"/>
    <property type="evidence" value="ECO:0007669"/>
    <property type="project" value="InterPro"/>
</dbReference>
<evidence type="ECO:0000256" key="4">
    <source>
        <dbReference type="ARBA" id="ARBA00022833"/>
    </source>
</evidence>
<dbReference type="GO" id="GO:0008198">
    <property type="term" value="F:ferrous iron binding"/>
    <property type="evidence" value="ECO:0007669"/>
    <property type="project" value="InterPro"/>
</dbReference>
<comment type="cofactor">
    <cofactor evidence="1">
        <name>Zn(2+)</name>
        <dbReference type="ChEBI" id="CHEBI:29105"/>
    </cofactor>
</comment>
<dbReference type="SUPFAM" id="SSF53213">
    <property type="entry name" value="LigB-like"/>
    <property type="match status" value="1"/>
</dbReference>
<evidence type="ECO:0000313" key="7">
    <source>
        <dbReference type="EMBL" id="RFU32601.1"/>
    </source>
</evidence>
<dbReference type="PIRSF" id="PIRSF006157">
    <property type="entry name" value="Doxgns_DODA"/>
    <property type="match status" value="1"/>
</dbReference>
<dbReference type="PANTHER" id="PTHR30096:SF0">
    <property type="entry name" value="4,5-DOPA DIOXYGENASE EXTRADIOL-LIKE PROTEIN"/>
    <property type="match status" value="1"/>
</dbReference>
<dbReference type="CDD" id="cd07363">
    <property type="entry name" value="45_DOPA_Dioxygenase"/>
    <property type="match status" value="1"/>
</dbReference>
<feature type="non-terminal residue" evidence="7">
    <location>
        <position position="1"/>
    </location>
</feature>
<proteinExistence type="inferred from homology"/>
<keyword evidence="4" id="KW-0862">Zinc</keyword>
<evidence type="ECO:0000256" key="2">
    <source>
        <dbReference type="ARBA" id="ARBA00007581"/>
    </source>
</evidence>
<evidence type="ECO:0000256" key="5">
    <source>
        <dbReference type="ARBA" id="ARBA00023002"/>
    </source>
</evidence>
<evidence type="ECO:0000259" key="6">
    <source>
        <dbReference type="Pfam" id="PF02900"/>
    </source>
</evidence>
<evidence type="ECO:0000313" key="8">
    <source>
        <dbReference type="Proteomes" id="UP000258309"/>
    </source>
</evidence>
<organism evidence="7 8">
    <name type="scientific">Scytalidium lignicola</name>
    <name type="common">Hyphomycete</name>
    <dbReference type="NCBI Taxonomy" id="5539"/>
    <lineage>
        <taxon>Eukaryota</taxon>
        <taxon>Fungi</taxon>
        <taxon>Dikarya</taxon>
        <taxon>Ascomycota</taxon>
        <taxon>Pezizomycotina</taxon>
        <taxon>Leotiomycetes</taxon>
        <taxon>Leotiomycetes incertae sedis</taxon>
        <taxon>Scytalidium</taxon>
    </lineage>
</organism>
<gene>
    <name evidence="7" type="ORF">B7463_g3719</name>
</gene>